<dbReference type="SMART" id="SM00320">
    <property type="entry name" value="WD40"/>
    <property type="match status" value="6"/>
</dbReference>
<reference evidence="9" key="1">
    <citation type="submission" date="2016-11" db="UniProtKB">
        <authorList>
            <consortium name="WormBaseParasite"/>
        </authorList>
    </citation>
    <scope>IDENTIFICATION</scope>
</reference>
<accession>A0A1I8F5C9</accession>
<evidence type="ECO:0000313" key="8">
    <source>
        <dbReference type="Proteomes" id="UP000095280"/>
    </source>
</evidence>
<evidence type="ECO:0000256" key="7">
    <source>
        <dbReference type="SAM" id="MobiDB-lite"/>
    </source>
</evidence>
<evidence type="ECO:0000256" key="2">
    <source>
        <dbReference type="ARBA" id="ARBA00009341"/>
    </source>
</evidence>
<keyword evidence="8" id="KW-1185">Reference proteome</keyword>
<feature type="compositionally biased region" description="Polar residues" evidence="7">
    <location>
        <begin position="364"/>
        <end position="374"/>
    </location>
</feature>
<dbReference type="InterPro" id="IPR050459">
    <property type="entry name" value="WD_repeat_RBAP46/RBAP48/MSI1"/>
</dbReference>
<protein>
    <submittedName>
        <fullName evidence="9">WD_REPEATS_REGION domain-containing protein</fullName>
    </submittedName>
</protein>
<sequence length="673" mass="73587">LTAQWLPDVTRPRAAKTTASTASFWHAHTSDEQNYLLIASVQLPNDSAQFDASHYDADKGEYGGFGLGIKINHEGEVNRARFMPQNPTIIATKTPSSDVLIFDYTKHPSKPDPSGECRPEIRLKGHQKEGYGLSWNPNIEAHLLSASDDHTICLWDCSRGHSSVVEDVSWHLLHDRIFGSVGDDQKLMIWDTRAKSSSKPTHSVEAHTAEVNCLSFNPFILATGSADKTVALWDLRNLKLKLHSFESHKDEIFQVQWSPHNETILASSGTDRRLHVWDLSKIGEEQAPEDAEDGPPELLFIHGGHTAKISDFSWNPNDPWVICSVSEDNILQVWQMAENIYNDDEAAAAGDKARAAQQEDLDQRSSTGSRSSTFPTVPIEMIRQLAIEQHAIIQPVAPLPLRNKITQCQPSPSPIAGAPTLSDAGVQAAVNPDAALYGDGSKGLLPCPLPLYFPAPAPLPPDPVPVPVFVPIPVPIPVFLLLESPDPEQPPHLALQTPASAASQTASMASAAAAVNDVASFVEIQRRLADDAASLVALARRPVRQQQQQLSLKFSYGLTAWKNWSRSDGTLVCRIEEQHLWECRQLGCHSPDSLIFSLSTPSSLGQFALASPASGGAGAVLRFTPRSGYAVGITYELGELADPTRCPVRLFQVYLAKRPLLTGRDEPFYLPTD</sequence>
<dbReference type="Pfam" id="PF00400">
    <property type="entry name" value="WD40"/>
    <property type="match status" value="4"/>
</dbReference>
<proteinExistence type="inferred from homology"/>
<feature type="region of interest" description="Disordered" evidence="7">
    <location>
        <begin position="348"/>
        <end position="374"/>
    </location>
</feature>
<dbReference type="PROSITE" id="PS00678">
    <property type="entry name" value="WD_REPEATS_1"/>
    <property type="match status" value="2"/>
</dbReference>
<dbReference type="PANTHER" id="PTHR22850">
    <property type="entry name" value="WD40 REPEAT FAMILY"/>
    <property type="match status" value="1"/>
</dbReference>
<dbReference type="InterPro" id="IPR020472">
    <property type="entry name" value="WD40_PAC1"/>
</dbReference>
<keyword evidence="3 6" id="KW-0853">WD repeat</keyword>
<feature type="repeat" description="WD" evidence="6">
    <location>
        <begin position="204"/>
        <end position="237"/>
    </location>
</feature>
<evidence type="ECO:0000256" key="3">
    <source>
        <dbReference type="ARBA" id="ARBA00022574"/>
    </source>
</evidence>
<dbReference type="WBParaSite" id="maker-unitig_19854-snap-gene-0.2-mRNA-1">
    <property type="protein sequence ID" value="maker-unitig_19854-snap-gene-0.2-mRNA-1"/>
    <property type="gene ID" value="maker-unitig_19854-snap-gene-0.2"/>
</dbReference>
<dbReference type="Proteomes" id="UP000095280">
    <property type="component" value="Unplaced"/>
</dbReference>
<dbReference type="InterPro" id="IPR015943">
    <property type="entry name" value="WD40/YVTN_repeat-like_dom_sf"/>
</dbReference>
<comment type="subcellular location">
    <subcellularLocation>
        <location evidence="1">Nucleus</location>
    </subcellularLocation>
</comment>
<dbReference type="InterPro" id="IPR036322">
    <property type="entry name" value="WD40_repeat_dom_sf"/>
</dbReference>
<dbReference type="Gene3D" id="2.130.10.10">
    <property type="entry name" value="YVTN repeat-like/Quinoprotein amine dehydrogenase"/>
    <property type="match status" value="1"/>
</dbReference>
<dbReference type="PROSITE" id="PS50294">
    <property type="entry name" value="WD_REPEATS_REGION"/>
    <property type="match status" value="3"/>
</dbReference>
<evidence type="ECO:0000256" key="5">
    <source>
        <dbReference type="ARBA" id="ARBA00023242"/>
    </source>
</evidence>
<organism evidence="8 9">
    <name type="scientific">Macrostomum lignano</name>
    <dbReference type="NCBI Taxonomy" id="282301"/>
    <lineage>
        <taxon>Eukaryota</taxon>
        <taxon>Metazoa</taxon>
        <taxon>Spiralia</taxon>
        <taxon>Lophotrochozoa</taxon>
        <taxon>Platyhelminthes</taxon>
        <taxon>Rhabditophora</taxon>
        <taxon>Macrostomorpha</taxon>
        <taxon>Macrostomida</taxon>
        <taxon>Macrostomidae</taxon>
        <taxon>Macrostomum</taxon>
    </lineage>
</organism>
<dbReference type="AlphaFoldDB" id="A0A1I8F5C9"/>
<evidence type="ECO:0000313" key="9">
    <source>
        <dbReference type="WBParaSite" id="maker-unitig_19854-snap-gene-0.2-mRNA-1"/>
    </source>
</evidence>
<dbReference type="PRINTS" id="PR00320">
    <property type="entry name" value="GPROTEINBRPT"/>
</dbReference>
<comment type="similarity">
    <text evidence="2">Belongs to the WD repeat RBAP46/RBAP48/MSI1 family.</text>
</comment>
<evidence type="ECO:0000256" key="1">
    <source>
        <dbReference type="ARBA" id="ARBA00004123"/>
    </source>
</evidence>
<feature type="repeat" description="WD" evidence="6">
    <location>
        <begin position="245"/>
        <end position="280"/>
    </location>
</feature>
<dbReference type="SUPFAM" id="SSF50978">
    <property type="entry name" value="WD40 repeat-like"/>
    <property type="match status" value="1"/>
</dbReference>
<dbReference type="InterPro" id="IPR001680">
    <property type="entry name" value="WD40_rpt"/>
</dbReference>
<evidence type="ECO:0000256" key="4">
    <source>
        <dbReference type="ARBA" id="ARBA00022737"/>
    </source>
</evidence>
<keyword evidence="5" id="KW-0539">Nucleus</keyword>
<dbReference type="GO" id="GO:0005634">
    <property type="term" value="C:nucleus"/>
    <property type="evidence" value="ECO:0007669"/>
    <property type="project" value="UniProtKB-SubCell"/>
</dbReference>
<keyword evidence="4" id="KW-0677">Repeat</keyword>
<dbReference type="PROSITE" id="PS50082">
    <property type="entry name" value="WD_REPEATS_2"/>
    <property type="match status" value="5"/>
</dbReference>
<feature type="repeat" description="WD" evidence="6">
    <location>
        <begin position="158"/>
        <end position="200"/>
    </location>
</feature>
<name>A0A1I8F5C9_9PLAT</name>
<feature type="repeat" description="WD" evidence="6">
    <location>
        <begin position="123"/>
        <end position="156"/>
    </location>
</feature>
<feature type="repeat" description="WD" evidence="6">
    <location>
        <begin position="302"/>
        <end position="336"/>
    </location>
</feature>
<evidence type="ECO:0000256" key="6">
    <source>
        <dbReference type="PROSITE-ProRule" id="PRU00221"/>
    </source>
</evidence>
<dbReference type="InterPro" id="IPR019775">
    <property type="entry name" value="WD40_repeat_CS"/>
</dbReference>